<dbReference type="Gene3D" id="3.90.640.10">
    <property type="entry name" value="Actin, Chain A, domain 4"/>
    <property type="match status" value="1"/>
</dbReference>
<protein>
    <recommendedName>
        <fullName evidence="7">Chaperone protein DnaK</fullName>
    </recommendedName>
    <alternativeName>
        <fullName evidence="7">HSP70</fullName>
    </alternativeName>
    <alternativeName>
        <fullName evidence="7">Heat shock 70 kDa protein</fullName>
    </alternativeName>
    <alternativeName>
        <fullName evidence="7">Heat shock protein 70</fullName>
    </alternativeName>
</protein>
<evidence type="ECO:0000256" key="6">
    <source>
        <dbReference type="ARBA" id="ARBA00023186"/>
    </source>
</evidence>
<keyword evidence="6 7" id="KW-0143">Chaperone</keyword>
<dbReference type="SUPFAM" id="SSF100920">
    <property type="entry name" value="Heat shock protein 70kD (HSP70), peptide-binding domain"/>
    <property type="match status" value="1"/>
</dbReference>
<dbReference type="FunFam" id="2.60.34.10:FF:000014">
    <property type="entry name" value="Chaperone protein DnaK HSP70"/>
    <property type="match status" value="1"/>
</dbReference>
<keyword evidence="5 7" id="KW-0346">Stress response</keyword>
<keyword evidence="3 7" id="KW-0547">Nucleotide-binding</keyword>
<dbReference type="CDD" id="cd10234">
    <property type="entry name" value="ASKHA_NBD_HSP70_DnaK-like"/>
    <property type="match status" value="1"/>
</dbReference>
<dbReference type="InterPro" id="IPR012725">
    <property type="entry name" value="Chaperone_DnaK"/>
</dbReference>
<dbReference type="AlphaFoldDB" id="A0A1F5YQ80"/>
<comment type="induction">
    <text evidence="7">By stress conditions e.g. heat shock.</text>
</comment>
<dbReference type="InterPro" id="IPR013126">
    <property type="entry name" value="Hsp_70_fam"/>
</dbReference>
<dbReference type="PROSITE" id="PS00297">
    <property type="entry name" value="HSP70_1"/>
    <property type="match status" value="1"/>
</dbReference>
<sequence length="639" mass="69729">MAKIIGIDLGTTNSCVAVMEGGSPKVIHSAEGRNVIPSVVDPIKRIVGDVAKRQMVIKPKETIFSIKRLMGRRFKDESVQHDFKWLPYTIKAGRDQMAIVEVEGKSFTPQEISAMILQKIKSDAESYLGEKVTQAVITVPAYFDDSQRQATKQAGEIAGLEVKRIINEPTAAALAYGLDKKHTHTVAVYDLGGGTFDISVLELGEGVYQVKATNGDTHLGGDDFDKEIVDYLATEFKKENNVDLRKDPQALQRLRDAAEKAKIELSSSMESEINLPFITQGKEGPLHLVHKLSRSKLESIIGHLIEKTIHPIVACLKDAKTGKDKIDEVVLVGGMTRMPKVIETVKKFFGKDPNKSVNPDEVVAIGAAVQGGVLMGDVKDVVLLDVTPLTLGVETLGSVSTPLITRNTTIPTSKSEVFSTAADNQTSVEINVLQGERPMASDNKSLGRFILDGIPPSPRGVPQIEVSFDIDANGILNVSAKDKATGKTQSIKITATTGLSKDEIDRMTKEAEKYSDEDQKKKDQIEARNKADNIIYVAEKSLKDEGDKVEADLKKEVEEKISALKAILDTGIKEDLEEKTKDLSDTLSKIGQAMYQNQPGQTPPAGEGEVKDEKGDKEGKENKNKKKDDEEVQEGEVVS</sequence>
<evidence type="ECO:0000256" key="9">
    <source>
        <dbReference type="SAM" id="MobiDB-lite"/>
    </source>
</evidence>
<feature type="compositionally biased region" description="Acidic residues" evidence="9">
    <location>
        <begin position="630"/>
        <end position="639"/>
    </location>
</feature>
<dbReference type="SUPFAM" id="SSF100934">
    <property type="entry name" value="Heat shock protein 70kD (HSP70), C-terminal subdomain"/>
    <property type="match status" value="1"/>
</dbReference>
<evidence type="ECO:0000256" key="1">
    <source>
        <dbReference type="ARBA" id="ARBA00007381"/>
    </source>
</evidence>
<evidence type="ECO:0000256" key="5">
    <source>
        <dbReference type="ARBA" id="ARBA00023016"/>
    </source>
</evidence>
<dbReference type="PROSITE" id="PS01036">
    <property type="entry name" value="HSP70_3"/>
    <property type="match status" value="1"/>
</dbReference>
<dbReference type="FunFam" id="3.30.420.40:FF:000004">
    <property type="entry name" value="Molecular chaperone DnaK"/>
    <property type="match status" value="1"/>
</dbReference>
<feature type="modified residue" description="Phosphothreonine; by autocatalysis" evidence="7">
    <location>
        <position position="195"/>
    </location>
</feature>
<evidence type="ECO:0000256" key="7">
    <source>
        <dbReference type="HAMAP-Rule" id="MF_00332"/>
    </source>
</evidence>
<comment type="caution">
    <text evidence="10">The sequence shown here is derived from an EMBL/GenBank/DDBJ whole genome shotgun (WGS) entry which is preliminary data.</text>
</comment>
<dbReference type="GO" id="GO:0140662">
    <property type="term" value="F:ATP-dependent protein folding chaperone"/>
    <property type="evidence" value="ECO:0007669"/>
    <property type="project" value="InterPro"/>
</dbReference>
<dbReference type="SUPFAM" id="SSF53067">
    <property type="entry name" value="Actin-like ATPase domain"/>
    <property type="match status" value="2"/>
</dbReference>
<dbReference type="Gene3D" id="3.30.420.40">
    <property type="match status" value="2"/>
</dbReference>
<name>A0A1F5YQ80_9BACT</name>
<feature type="compositionally biased region" description="Basic and acidic residues" evidence="9">
    <location>
        <begin position="574"/>
        <end position="584"/>
    </location>
</feature>
<dbReference type="PROSITE" id="PS00329">
    <property type="entry name" value="HSP70_2"/>
    <property type="match status" value="1"/>
</dbReference>
<dbReference type="GO" id="GO:0051082">
    <property type="term" value="F:unfolded protein binding"/>
    <property type="evidence" value="ECO:0007669"/>
    <property type="project" value="InterPro"/>
</dbReference>
<proteinExistence type="evidence at transcript level"/>
<evidence type="ECO:0000313" key="11">
    <source>
        <dbReference type="Proteomes" id="UP000176665"/>
    </source>
</evidence>
<dbReference type="Gene3D" id="1.20.1270.10">
    <property type="match status" value="1"/>
</dbReference>
<reference evidence="10 11" key="1">
    <citation type="journal article" date="2016" name="Nat. Commun.">
        <title>Thousands of microbial genomes shed light on interconnected biogeochemical processes in an aquifer system.</title>
        <authorList>
            <person name="Anantharaman K."/>
            <person name="Brown C.T."/>
            <person name="Hug L.A."/>
            <person name="Sharon I."/>
            <person name="Castelle C.J."/>
            <person name="Probst A.J."/>
            <person name="Thomas B.C."/>
            <person name="Singh A."/>
            <person name="Wilkins M.J."/>
            <person name="Karaoz U."/>
            <person name="Brodie E.L."/>
            <person name="Williams K.H."/>
            <person name="Hubbard S.S."/>
            <person name="Banfield J.F."/>
        </authorList>
    </citation>
    <scope>NUCLEOTIDE SEQUENCE [LARGE SCALE GENOMIC DNA]</scope>
</reference>
<dbReference type="NCBIfam" id="TIGR02350">
    <property type="entry name" value="prok_dnaK"/>
    <property type="match status" value="1"/>
</dbReference>
<dbReference type="Gene3D" id="2.60.34.10">
    <property type="entry name" value="Substrate Binding Domain Of DNAk, Chain A, domain 1"/>
    <property type="match status" value="1"/>
</dbReference>
<keyword evidence="4 7" id="KW-0067">ATP-binding</keyword>
<evidence type="ECO:0000256" key="3">
    <source>
        <dbReference type="ARBA" id="ARBA00022741"/>
    </source>
</evidence>
<accession>A0A1F5YQ80</accession>
<dbReference type="FunFam" id="3.90.640.10:FF:000003">
    <property type="entry name" value="Molecular chaperone DnaK"/>
    <property type="match status" value="1"/>
</dbReference>
<comment type="similarity">
    <text evidence="1 7 8">Belongs to the heat shock protein 70 family.</text>
</comment>
<evidence type="ECO:0000313" key="10">
    <source>
        <dbReference type="EMBL" id="OGG02286.1"/>
    </source>
</evidence>
<dbReference type="InterPro" id="IPR029048">
    <property type="entry name" value="HSP70_C_sf"/>
</dbReference>
<dbReference type="Proteomes" id="UP000176665">
    <property type="component" value="Unassembled WGS sequence"/>
</dbReference>
<dbReference type="EMBL" id="MFJA01000067">
    <property type="protein sequence ID" value="OGG02286.1"/>
    <property type="molecule type" value="Genomic_DNA"/>
</dbReference>
<evidence type="ECO:0000256" key="2">
    <source>
        <dbReference type="ARBA" id="ARBA00022553"/>
    </source>
</evidence>
<dbReference type="Pfam" id="PF00012">
    <property type="entry name" value="HSP70"/>
    <property type="match status" value="1"/>
</dbReference>
<dbReference type="HAMAP" id="MF_00332">
    <property type="entry name" value="DnaK"/>
    <property type="match status" value="1"/>
</dbReference>
<gene>
    <name evidence="7" type="primary">dnaK</name>
    <name evidence="10" type="ORF">A2W14_00980</name>
</gene>
<comment type="function">
    <text evidence="7">Acts as a chaperone.</text>
</comment>
<dbReference type="InterPro" id="IPR043129">
    <property type="entry name" value="ATPase_NBD"/>
</dbReference>
<dbReference type="PRINTS" id="PR00301">
    <property type="entry name" value="HEATSHOCK70"/>
</dbReference>
<keyword evidence="2 7" id="KW-0597">Phosphoprotein</keyword>
<dbReference type="FunFam" id="1.20.1270.10:FF:000001">
    <property type="entry name" value="Molecular chaperone DnaK"/>
    <property type="match status" value="1"/>
</dbReference>
<evidence type="ECO:0000256" key="8">
    <source>
        <dbReference type="RuleBase" id="RU003322"/>
    </source>
</evidence>
<dbReference type="InterPro" id="IPR029047">
    <property type="entry name" value="HSP70_peptide-bd_sf"/>
</dbReference>
<dbReference type="GO" id="GO:0005524">
    <property type="term" value="F:ATP binding"/>
    <property type="evidence" value="ECO:0007669"/>
    <property type="project" value="UniProtKB-UniRule"/>
</dbReference>
<feature type="compositionally biased region" description="Polar residues" evidence="9">
    <location>
        <begin position="585"/>
        <end position="600"/>
    </location>
</feature>
<evidence type="ECO:0000256" key="4">
    <source>
        <dbReference type="ARBA" id="ARBA00022840"/>
    </source>
</evidence>
<dbReference type="STRING" id="1798371.A2W14_00980"/>
<dbReference type="InterPro" id="IPR018181">
    <property type="entry name" value="Heat_shock_70_CS"/>
</dbReference>
<dbReference type="NCBIfam" id="NF001413">
    <property type="entry name" value="PRK00290.1"/>
    <property type="match status" value="1"/>
</dbReference>
<feature type="compositionally biased region" description="Basic and acidic residues" evidence="9">
    <location>
        <begin position="608"/>
        <end position="629"/>
    </location>
</feature>
<feature type="region of interest" description="Disordered" evidence="9">
    <location>
        <begin position="574"/>
        <end position="639"/>
    </location>
</feature>
<organism evidence="10 11">
    <name type="scientific">Candidatus Gottesmanbacteria bacterium RBG_16_37_8</name>
    <dbReference type="NCBI Taxonomy" id="1798371"/>
    <lineage>
        <taxon>Bacteria</taxon>
        <taxon>Candidatus Gottesmaniibacteriota</taxon>
    </lineage>
</organism>
<dbReference type="PANTHER" id="PTHR19375">
    <property type="entry name" value="HEAT SHOCK PROTEIN 70KDA"/>
    <property type="match status" value="1"/>
</dbReference>